<keyword evidence="2 4" id="KW-0081">Bacteriolytic enzyme</keyword>
<evidence type="ECO:0000256" key="2">
    <source>
        <dbReference type="ARBA" id="ARBA00022638"/>
    </source>
</evidence>
<name>A0A3G6N2W4_9FLAO</name>
<dbReference type="GO" id="GO:0031640">
    <property type="term" value="P:killing of cells of another organism"/>
    <property type="evidence" value="ECO:0007669"/>
    <property type="project" value="UniProtKB-KW"/>
</dbReference>
<organism evidence="5 6">
    <name type="scientific">Chryseobacterium indoltheticum</name>
    <dbReference type="NCBI Taxonomy" id="254"/>
    <lineage>
        <taxon>Bacteria</taxon>
        <taxon>Pseudomonadati</taxon>
        <taxon>Bacteroidota</taxon>
        <taxon>Flavobacteriia</taxon>
        <taxon>Flavobacteriales</taxon>
        <taxon>Weeksellaceae</taxon>
        <taxon>Chryseobacterium group</taxon>
        <taxon>Chryseobacterium</taxon>
    </lineage>
</organism>
<dbReference type="GO" id="GO:0042742">
    <property type="term" value="P:defense response to bacterium"/>
    <property type="evidence" value="ECO:0007669"/>
    <property type="project" value="UniProtKB-KW"/>
</dbReference>
<dbReference type="GO" id="GO:0003796">
    <property type="term" value="F:lysozyme activity"/>
    <property type="evidence" value="ECO:0007669"/>
    <property type="project" value="UniProtKB-EC"/>
</dbReference>
<dbReference type="AlphaFoldDB" id="A0A3G6N2W4"/>
<dbReference type="SUPFAM" id="SSF53955">
    <property type="entry name" value="Lysozyme-like"/>
    <property type="match status" value="1"/>
</dbReference>
<gene>
    <name evidence="5" type="ORF">EG340_06820</name>
</gene>
<dbReference type="RefSeq" id="WP_123885704.1">
    <property type="nucleotide sequence ID" value="NZ_CP033928.1"/>
</dbReference>
<dbReference type="PANTHER" id="PTHR38107">
    <property type="match status" value="1"/>
</dbReference>
<dbReference type="Pfam" id="PF00959">
    <property type="entry name" value="Phage_lysozyme"/>
    <property type="match status" value="1"/>
</dbReference>
<protein>
    <recommendedName>
        <fullName evidence="4">Lysozyme</fullName>
        <ecNumber evidence="4">3.2.1.17</ecNumber>
    </recommendedName>
</protein>
<keyword evidence="4" id="KW-0326">Glycosidase</keyword>
<keyword evidence="1 4" id="KW-0929">Antimicrobial</keyword>
<comment type="similarity">
    <text evidence="4">Belongs to the glycosyl hydrolase 24 family.</text>
</comment>
<evidence type="ECO:0000313" key="6">
    <source>
        <dbReference type="Proteomes" id="UP000269076"/>
    </source>
</evidence>
<sequence>MKTSQKGINLIKSFESLHDGDLKISGLQPKMDPSKIWTEGWGRAMRGNDGKFLKGEANRALAYKRATVKTLVDADKALAEDLIPREKAVLNKLEVPVNQNQFDALVSHYYNTGGSDTLFDLINKKRGKEAIYKWFTERYITSDGVVLNGLIRRRKAEADLFFS</sequence>
<dbReference type="InterPro" id="IPR023346">
    <property type="entry name" value="Lysozyme-like_dom_sf"/>
</dbReference>
<evidence type="ECO:0000313" key="5">
    <source>
        <dbReference type="EMBL" id="AZA60768.1"/>
    </source>
</evidence>
<keyword evidence="4" id="KW-0378">Hydrolase</keyword>
<dbReference type="GO" id="GO:0016998">
    <property type="term" value="P:cell wall macromolecule catabolic process"/>
    <property type="evidence" value="ECO:0007669"/>
    <property type="project" value="InterPro"/>
</dbReference>
<keyword evidence="3" id="KW-1035">Host cytoplasm</keyword>
<dbReference type="EC" id="3.2.1.17" evidence="4"/>
<reference evidence="5 6" key="1">
    <citation type="submission" date="2018-11" db="EMBL/GenBank/DDBJ databases">
        <title>Proposal to divide the Flavobacteriaceae and reorganize its genera based on Amino Acid Identity values calculated from whole genome sequences.</title>
        <authorList>
            <person name="Nicholson A.C."/>
            <person name="Gulvik C.A."/>
            <person name="Whitney A.M."/>
            <person name="Humrighouse B.W."/>
            <person name="Bell M."/>
            <person name="Holmes B."/>
            <person name="Steigerwalt A."/>
            <person name="Villarma A."/>
            <person name="Sheth M."/>
            <person name="Batra D."/>
            <person name="Pryor J."/>
            <person name="Bernardet J.-F."/>
            <person name="Hugo C."/>
            <person name="Kampfer P."/>
            <person name="Newman J."/>
            <person name="Mcquiston J.R."/>
        </authorList>
    </citation>
    <scope>NUCLEOTIDE SEQUENCE [LARGE SCALE GENOMIC DNA]</scope>
    <source>
        <strain evidence="5 6">G0211</strain>
    </source>
</reference>
<dbReference type="GO" id="GO:0009253">
    <property type="term" value="P:peptidoglycan catabolic process"/>
    <property type="evidence" value="ECO:0007669"/>
    <property type="project" value="InterPro"/>
</dbReference>
<dbReference type="InterPro" id="IPR051018">
    <property type="entry name" value="Bacteriophage_GH24"/>
</dbReference>
<accession>A0A3G6N2W4</accession>
<dbReference type="EMBL" id="CP033928">
    <property type="protein sequence ID" value="AZA60768.1"/>
    <property type="molecule type" value="Genomic_DNA"/>
</dbReference>
<dbReference type="InterPro" id="IPR033907">
    <property type="entry name" value="Endolysin_autolysin"/>
</dbReference>
<evidence type="ECO:0000256" key="1">
    <source>
        <dbReference type="ARBA" id="ARBA00022529"/>
    </source>
</evidence>
<dbReference type="Proteomes" id="UP000269076">
    <property type="component" value="Chromosome"/>
</dbReference>
<dbReference type="PANTHER" id="PTHR38107:SF3">
    <property type="entry name" value="LYSOZYME RRRD-RELATED"/>
    <property type="match status" value="1"/>
</dbReference>
<dbReference type="InterPro" id="IPR002196">
    <property type="entry name" value="Glyco_hydro_24"/>
</dbReference>
<proteinExistence type="inferred from homology"/>
<comment type="catalytic activity">
    <reaction evidence="4">
        <text>Hydrolysis of (1-&gt;4)-beta-linkages between N-acetylmuramic acid and N-acetyl-D-glucosamine residues in a peptidoglycan and between N-acetyl-D-glucosamine residues in chitodextrins.</text>
        <dbReference type="EC" id="3.2.1.17"/>
    </reaction>
</comment>
<dbReference type="InterPro" id="IPR023347">
    <property type="entry name" value="Lysozyme_dom_sf"/>
</dbReference>
<dbReference type="CDD" id="cd00737">
    <property type="entry name" value="lyz_endolysin_autolysin"/>
    <property type="match status" value="1"/>
</dbReference>
<evidence type="ECO:0000256" key="4">
    <source>
        <dbReference type="RuleBase" id="RU003788"/>
    </source>
</evidence>
<dbReference type="Gene3D" id="1.10.530.40">
    <property type="match status" value="1"/>
</dbReference>
<evidence type="ECO:0000256" key="3">
    <source>
        <dbReference type="ARBA" id="ARBA00023200"/>
    </source>
</evidence>